<reference evidence="1" key="1">
    <citation type="submission" date="2014-11" db="EMBL/GenBank/DDBJ databases">
        <authorList>
            <person name="Amaro Gonzalez C."/>
        </authorList>
    </citation>
    <scope>NUCLEOTIDE SEQUENCE</scope>
</reference>
<protein>
    <submittedName>
        <fullName evidence="1">Uncharacterized protein</fullName>
    </submittedName>
</protein>
<dbReference type="AlphaFoldDB" id="A0A0E9TWC2"/>
<dbReference type="EMBL" id="GBXM01051539">
    <property type="protein sequence ID" value="JAH57038.1"/>
    <property type="molecule type" value="Transcribed_RNA"/>
</dbReference>
<organism evidence="1">
    <name type="scientific">Anguilla anguilla</name>
    <name type="common">European freshwater eel</name>
    <name type="synonym">Muraena anguilla</name>
    <dbReference type="NCBI Taxonomy" id="7936"/>
    <lineage>
        <taxon>Eukaryota</taxon>
        <taxon>Metazoa</taxon>
        <taxon>Chordata</taxon>
        <taxon>Craniata</taxon>
        <taxon>Vertebrata</taxon>
        <taxon>Euteleostomi</taxon>
        <taxon>Actinopterygii</taxon>
        <taxon>Neopterygii</taxon>
        <taxon>Teleostei</taxon>
        <taxon>Anguilliformes</taxon>
        <taxon>Anguillidae</taxon>
        <taxon>Anguilla</taxon>
    </lineage>
</organism>
<sequence length="22" mass="2578">MYKAYMFKGTSCSRIFTETAQN</sequence>
<proteinExistence type="predicted"/>
<evidence type="ECO:0000313" key="1">
    <source>
        <dbReference type="EMBL" id="JAH57038.1"/>
    </source>
</evidence>
<reference evidence="1" key="2">
    <citation type="journal article" date="2015" name="Fish Shellfish Immunol.">
        <title>Early steps in the European eel (Anguilla anguilla)-Vibrio vulnificus interaction in the gills: Role of the RtxA13 toxin.</title>
        <authorList>
            <person name="Callol A."/>
            <person name="Pajuelo D."/>
            <person name="Ebbesson L."/>
            <person name="Teles M."/>
            <person name="MacKenzie S."/>
            <person name="Amaro C."/>
        </authorList>
    </citation>
    <scope>NUCLEOTIDE SEQUENCE</scope>
</reference>
<name>A0A0E9TWC2_ANGAN</name>
<accession>A0A0E9TWC2</accession>